<dbReference type="Proteomes" id="UP000294530">
    <property type="component" value="Unassembled WGS sequence"/>
</dbReference>
<evidence type="ECO:0000256" key="7">
    <source>
        <dbReference type="ARBA" id="ARBA00022679"/>
    </source>
</evidence>
<sequence length="628" mass="69374">MASDSPYSPASSAEDSLFTNDSESSDGSASSEHSEQHVSPVRSSTMPSGLTSTTSFEPLVDDDLDDEVQILTAVEAAAEVAAAAKKALTEPTRKRKRLLIETRPEPTECSICCEDCTLIGRHRLVALKCGHLFGKKCIERWIKEKHLCPNCHAFVCRTDIRLLFTDHVTVMDTSHLEAMTLKYQAEKVKNTNLAMEMATLRLELQLKINETNQLYTKLKTLKASVEKSPGVPESNTIDAKELIVLSQDPCEETRNEFETQRPLRRPVNVLTSQESPTSESTSSIVAVRQYKSLCVLPLVHARVFNIARSCQFVCVGDTIVPGSHGILLFSCQDLTRQPVRVPIHSSDVRDICIHSTEQFVLTVAFDGTIALTSLHDQNVACQIQLPSRVRQGWSCSLSEVDPYAMYCGFQDGRVVKFDSRKPRHGEQGIVQTFLLPTRQPVHSIRLFQTMDGQEGLAAATFRDLSVWQKVSHVATDGMQPFAHVKPSDSACYSLASNQLYPSQMVVSARSIPTKHSVFDLWCLGVHRLAPRVEFAGHQASSVLSRSAMWSEADGTSIVASWSQDVEKVTLWNPATHGEIKGPEPELSSVANAAMPVVDIQHAVAMNNWNSGTALYGTMTARQLCIYSR</sequence>
<keyword evidence="6" id="KW-0853">WD repeat</keyword>
<comment type="subcellular location">
    <subcellularLocation>
        <location evidence="2">Cytoplasm</location>
    </subcellularLocation>
    <subcellularLocation>
        <location evidence="13">Nucleus</location>
        <location evidence="13">Nuclear body</location>
    </subcellularLocation>
</comment>
<dbReference type="InterPro" id="IPR037381">
    <property type="entry name" value="RFWD3"/>
</dbReference>
<keyword evidence="8" id="KW-0677">Repeat</keyword>
<evidence type="ECO:0000256" key="14">
    <source>
        <dbReference type="PROSITE-ProRule" id="PRU00175"/>
    </source>
</evidence>
<name>A0A976ID04_BRELC</name>
<evidence type="ECO:0000259" key="16">
    <source>
        <dbReference type="PROSITE" id="PS50089"/>
    </source>
</evidence>
<reference evidence="17 18" key="1">
    <citation type="journal article" date="2021" name="Genome Biol.">
        <title>AFLAP: assembly-free linkage analysis pipeline using k-mers from genome sequencing data.</title>
        <authorList>
            <person name="Fletcher K."/>
            <person name="Zhang L."/>
            <person name="Gil J."/>
            <person name="Han R."/>
            <person name="Cavanaugh K."/>
            <person name="Michelmore R."/>
        </authorList>
    </citation>
    <scope>NUCLEOTIDE SEQUENCE [LARGE SCALE GENOMIC DNA]</scope>
    <source>
        <strain evidence="17 18">SF5</strain>
    </source>
</reference>
<evidence type="ECO:0000256" key="9">
    <source>
        <dbReference type="ARBA" id="ARBA00022763"/>
    </source>
</evidence>
<evidence type="ECO:0000256" key="8">
    <source>
        <dbReference type="ARBA" id="ARBA00022737"/>
    </source>
</evidence>
<feature type="compositionally biased region" description="Polar residues" evidence="15">
    <location>
        <begin position="41"/>
        <end position="56"/>
    </location>
</feature>
<dbReference type="OrthoDB" id="5600418at2759"/>
<dbReference type="Pfam" id="PF23419">
    <property type="entry name" value="WD40_RFWD3"/>
    <property type="match status" value="1"/>
</dbReference>
<evidence type="ECO:0000313" key="17">
    <source>
        <dbReference type="EMBL" id="TDH67813.1"/>
    </source>
</evidence>
<keyword evidence="7" id="KW-0808">Transferase</keyword>
<dbReference type="GO" id="GO:0008270">
    <property type="term" value="F:zinc ion binding"/>
    <property type="evidence" value="ECO:0007669"/>
    <property type="project" value="UniProtKB-KW"/>
</dbReference>
<feature type="domain" description="RING-type" evidence="16">
    <location>
        <begin position="109"/>
        <end position="152"/>
    </location>
</feature>
<keyword evidence="9" id="KW-0227">DNA damage</keyword>
<gene>
    <name evidence="17" type="ORF">CCR75_004823</name>
</gene>
<evidence type="ECO:0000256" key="15">
    <source>
        <dbReference type="SAM" id="MobiDB-lite"/>
    </source>
</evidence>
<dbReference type="SUPFAM" id="SSF50978">
    <property type="entry name" value="WD40 repeat-like"/>
    <property type="match status" value="1"/>
</dbReference>
<evidence type="ECO:0000256" key="3">
    <source>
        <dbReference type="ARBA" id="ARBA00004906"/>
    </source>
</evidence>
<dbReference type="CDD" id="cd16450">
    <property type="entry name" value="mRING-C3HGC3_RFWD3"/>
    <property type="match status" value="1"/>
</dbReference>
<feature type="compositionally biased region" description="Low complexity" evidence="15">
    <location>
        <begin position="1"/>
        <end position="16"/>
    </location>
</feature>
<dbReference type="GO" id="GO:0005737">
    <property type="term" value="C:cytoplasm"/>
    <property type="evidence" value="ECO:0007669"/>
    <property type="project" value="UniProtKB-SubCell"/>
</dbReference>
<dbReference type="GO" id="GO:0061630">
    <property type="term" value="F:ubiquitin protein ligase activity"/>
    <property type="evidence" value="ECO:0007669"/>
    <property type="project" value="UniProtKB-EC"/>
</dbReference>
<evidence type="ECO:0000256" key="6">
    <source>
        <dbReference type="ARBA" id="ARBA00022574"/>
    </source>
</evidence>
<dbReference type="EMBL" id="SHOA02000187">
    <property type="protein sequence ID" value="TDH67813.1"/>
    <property type="molecule type" value="Genomic_DNA"/>
</dbReference>
<dbReference type="Pfam" id="PF13639">
    <property type="entry name" value="zf-RING_2"/>
    <property type="match status" value="1"/>
</dbReference>
<dbReference type="SUPFAM" id="SSF57850">
    <property type="entry name" value="RING/U-box"/>
    <property type="match status" value="1"/>
</dbReference>
<protein>
    <recommendedName>
        <fullName evidence="4">RING-type E3 ubiquitin transferase</fullName>
        <ecNumber evidence="4">2.3.2.27</ecNumber>
    </recommendedName>
</protein>
<keyword evidence="11" id="KW-0234">DNA repair</keyword>
<comment type="catalytic activity">
    <reaction evidence="1">
        <text>S-ubiquitinyl-[E2 ubiquitin-conjugating enzyme]-L-cysteine + [acceptor protein]-L-lysine = [E2 ubiquitin-conjugating enzyme]-L-cysteine + N(6)-ubiquitinyl-[acceptor protein]-L-lysine.</text>
        <dbReference type="EC" id="2.3.2.27"/>
    </reaction>
</comment>
<dbReference type="Gene3D" id="2.130.10.10">
    <property type="entry name" value="YVTN repeat-like/Quinoprotein amine dehydrogenase"/>
    <property type="match status" value="1"/>
</dbReference>
<dbReference type="InterPro" id="IPR001841">
    <property type="entry name" value="Znf_RING"/>
</dbReference>
<keyword evidence="14" id="KW-0863">Zinc-finger</keyword>
<keyword evidence="14" id="KW-0479">Metal-binding</keyword>
<evidence type="ECO:0000256" key="1">
    <source>
        <dbReference type="ARBA" id="ARBA00000900"/>
    </source>
</evidence>
<dbReference type="PANTHER" id="PTHR16047">
    <property type="entry name" value="RFWD3 PROTEIN"/>
    <property type="match status" value="1"/>
</dbReference>
<keyword evidence="18" id="KW-1185">Reference proteome</keyword>
<comment type="pathway">
    <text evidence="3">Protein modification; protein ubiquitination.</text>
</comment>
<keyword evidence="5" id="KW-0963">Cytoplasm</keyword>
<feature type="region of interest" description="Disordered" evidence="15">
    <location>
        <begin position="1"/>
        <end position="58"/>
    </location>
</feature>
<proteinExistence type="predicted"/>
<comment type="caution">
    <text evidence="17">The sequence shown here is derived from an EMBL/GenBank/DDBJ whole genome shotgun (WGS) entry which is preliminary data.</text>
</comment>
<dbReference type="InterPro" id="IPR013083">
    <property type="entry name" value="Znf_RING/FYVE/PHD"/>
</dbReference>
<dbReference type="KEGG" id="blac:94348580"/>
<organism evidence="17 18">
    <name type="scientific">Bremia lactucae</name>
    <name type="common">Lettuce downy mildew</name>
    <dbReference type="NCBI Taxonomy" id="4779"/>
    <lineage>
        <taxon>Eukaryota</taxon>
        <taxon>Sar</taxon>
        <taxon>Stramenopiles</taxon>
        <taxon>Oomycota</taxon>
        <taxon>Peronosporomycetes</taxon>
        <taxon>Peronosporales</taxon>
        <taxon>Peronosporaceae</taxon>
        <taxon>Bremia</taxon>
    </lineage>
</organism>
<dbReference type="EC" id="2.3.2.27" evidence="4"/>
<evidence type="ECO:0000256" key="12">
    <source>
        <dbReference type="ARBA" id="ARBA00023242"/>
    </source>
</evidence>
<keyword evidence="10" id="KW-0833">Ubl conjugation pathway</keyword>
<dbReference type="InterPro" id="IPR036322">
    <property type="entry name" value="WD40_repeat_dom_sf"/>
</dbReference>
<keyword evidence="12" id="KW-0539">Nucleus</keyword>
<evidence type="ECO:0000256" key="11">
    <source>
        <dbReference type="ARBA" id="ARBA00023204"/>
    </source>
</evidence>
<dbReference type="GO" id="GO:0036297">
    <property type="term" value="P:interstrand cross-link repair"/>
    <property type="evidence" value="ECO:0007669"/>
    <property type="project" value="InterPro"/>
</dbReference>
<dbReference type="Gene3D" id="3.30.40.10">
    <property type="entry name" value="Zinc/RING finger domain, C3HC4 (zinc finger)"/>
    <property type="match status" value="1"/>
</dbReference>
<dbReference type="RefSeq" id="XP_067817312.1">
    <property type="nucleotide sequence ID" value="XM_067962909.1"/>
</dbReference>
<keyword evidence="14" id="KW-0862">Zinc</keyword>
<evidence type="ECO:0000256" key="4">
    <source>
        <dbReference type="ARBA" id="ARBA00012483"/>
    </source>
</evidence>
<evidence type="ECO:0000256" key="13">
    <source>
        <dbReference type="ARBA" id="ARBA00034306"/>
    </source>
</evidence>
<dbReference type="AlphaFoldDB" id="A0A976ID04"/>
<dbReference type="GO" id="GO:0016604">
    <property type="term" value="C:nuclear body"/>
    <property type="evidence" value="ECO:0007669"/>
    <property type="project" value="UniProtKB-SubCell"/>
</dbReference>
<evidence type="ECO:0000256" key="10">
    <source>
        <dbReference type="ARBA" id="ARBA00022786"/>
    </source>
</evidence>
<dbReference type="GO" id="GO:0016567">
    <property type="term" value="P:protein ubiquitination"/>
    <property type="evidence" value="ECO:0007669"/>
    <property type="project" value="InterPro"/>
</dbReference>
<evidence type="ECO:0000313" key="18">
    <source>
        <dbReference type="Proteomes" id="UP000294530"/>
    </source>
</evidence>
<dbReference type="PANTHER" id="PTHR16047:SF7">
    <property type="entry name" value="E3 UBIQUITIN-PROTEIN LIGASE RFWD3"/>
    <property type="match status" value="1"/>
</dbReference>
<dbReference type="InterPro" id="IPR015943">
    <property type="entry name" value="WD40/YVTN_repeat-like_dom_sf"/>
</dbReference>
<evidence type="ECO:0000256" key="2">
    <source>
        <dbReference type="ARBA" id="ARBA00004496"/>
    </source>
</evidence>
<evidence type="ECO:0000256" key="5">
    <source>
        <dbReference type="ARBA" id="ARBA00022490"/>
    </source>
</evidence>
<dbReference type="PROSITE" id="PS50089">
    <property type="entry name" value="ZF_RING_2"/>
    <property type="match status" value="1"/>
</dbReference>
<accession>A0A976ID04</accession>
<dbReference type="InterPro" id="IPR056527">
    <property type="entry name" value="WD40_RFWD3"/>
</dbReference>
<dbReference type="GeneID" id="94348580"/>